<keyword evidence="2" id="KW-1185">Reference proteome</keyword>
<dbReference type="EMBL" id="CAJVQB010000458">
    <property type="protein sequence ID" value="CAG8490437.1"/>
    <property type="molecule type" value="Genomic_DNA"/>
</dbReference>
<organism evidence="1 2">
    <name type="scientific">Gigaspora margarita</name>
    <dbReference type="NCBI Taxonomy" id="4874"/>
    <lineage>
        <taxon>Eukaryota</taxon>
        <taxon>Fungi</taxon>
        <taxon>Fungi incertae sedis</taxon>
        <taxon>Mucoromycota</taxon>
        <taxon>Glomeromycotina</taxon>
        <taxon>Glomeromycetes</taxon>
        <taxon>Diversisporales</taxon>
        <taxon>Gigasporaceae</taxon>
        <taxon>Gigaspora</taxon>
    </lineage>
</organism>
<evidence type="ECO:0000313" key="1">
    <source>
        <dbReference type="EMBL" id="CAG8490437.1"/>
    </source>
</evidence>
<dbReference type="Proteomes" id="UP000789901">
    <property type="component" value="Unassembled WGS sequence"/>
</dbReference>
<protein>
    <submittedName>
        <fullName evidence="1">37417_t:CDS:1</fullName>
    </submittedName>
</protein>
<reference evidence="1 2" key="1">
    <citation type="submission" date="2021-06" db="EMBL/GenBank/DDBJ databases">
        <authorList>
            <person name="Kallberg Y."/>
            <person name="Tangrot J."/>
            <person name="Rosling A."/>
        </authorList>
    </citation>
    <scope>NUCLEOTIDE SEQUENCE [LARGE SCALE GENOMIC DNA]</scope>
    <source>
        <strain evidence="1 2">120-4 pot B 10/14</strain>
    </source>
</reference>
<sequence length="55" mass="5950">MSGDLDIIIKGSAKGKLDLTIFILEVIASKSNILITKQCSTKNQIVIANTNFTIL</sequence>
<comment type="caution">
    <text evidence="1">The sequence shown here is derived from an EMBL/GenBank/DDBJ whole genome shotgun (WGS) entry which is preliminary data.</text>
</comment>
<proteinExistence type="predicted"/>
<gene>
    <name evidence="1" type="ORF">GMARGA_LOCUS1692</name>
</gene>
<name>A0ABM8W032_GIGMA</name>
<evidence type="ECO:0000313" key="2">
    <source>
        <dbReference type="Proteomes" id="UP000789901"/>
    </source>
</evidence>
<accession>A0ABM8W032</accession>